<reference evidence="1" key="1">
    <citation type="submission" date="2020-08" db="EMBL/GenBank/DDBJ databases">
        <title>Lewinella bacteria from marine environments.</title>
        <authorList>
            <person name="Zhong Y."/>
        </authorList>
    </citation>
    <scope>NUCLEOTIDE SEQUENCE</scope>
    <source>
        <strain evidence="1">KCTC 42187</strain>
    </source>
</reference>
<name>A0A923PMH8_9BACT</name>
<accession>A0A923PMH8</accession>
<dbReference type="InterPro" id="IPR026444">
    <property type="entry name" value="Secre_tail"/>
</dbReference>
<comment type="caution">
    <text evidence="1">The sequence shown here is derived from an EMBL/GenBank/DDBJ whole genome shotgun (WGS) entry which is preliminary data.</text>
</comment>
<dbReference type="EMBL" id="JACSIT010000083">
    <property type="protein sequence ID" value="MBC6993918.1"/>
    <property type="molecule type" value="Genomic_DNA"/>
</dbReference>
<dbReference type="Proteomes" id="UP000650081">
    <property type="component" value="Unassembled WGS sequence"/>
</dbReference>
<dbReference type="AlphaFoldDB" id="A0A923PMH8"/>
<evidence type="ECO:0000313" key="1">
    <source>
        <dbReference type="EMBL" id="MBC6993918.1"/>
    </source>
</evidence>
<evidence type="ECO:0000313" key="2">
    <source>
        <dbReference type="Proteomes" id="UP000650081"/>
    </source>
</evidence>
<protein>
    <submittedName>
        <fullName evidence="1">T9SS type A sorting domain-containing protein</fullName>
    </submittedName>
</protein>
<organism evidence="1 2">
    <name type="scientific">Neolewinella lacunae</name>
    <dbReference type="NCBI Taxonomy" id="1517758"/>
    <lineage>
        <taxon>Bacteria</taxon>
        <taxon>Pseudomonadati</taxon>
        <taxon>Bacteroidota</taxon>
        <taxon>Saprospiria</taxon>
        <taxon>Saprospirales</taxon>
        <taxon>Lewinellaceae</taxon>
        <taxon>Neolewinella</taxon>
    </lineage>
</organism>
<sequence>MFASHYVIGVSKQSSNWAILVVWRMGEELSSIVPRPYVSGVYFLRLSTPQSTTTRKIIIQ</sequence>
<dbReference type="NCBIfam" id="TIGR04183">
    <property type="entry name" value="Por_Secre_tail"/>
    <property type="match status" value="1"/>
</dbReference>
<proteinExistence type="predicted"/>
<keyword evidence="2" id="KW-1185">Reference proteome</keyword>
<gene>
    <name evidence="1" type="ORF">H9S92_07085</name>
</gene>